<keyword evidence="2" id="KW-0812">Transmembrane</keyword>
<protein>
    <recommendedName>
        <fullName evidence="5">Late embryogenesis abundant protein LEA-2 subgroup domain-containing protein</fullName>
    </recommendedName>
</protein>
<dbReference type="AlphaFoldDB" id="A0AAV6Y7U0"/>
<sequence>MSDGATATTARSGGAATALGGVINPKELEYSIEHGSISGYNLSNDGHLNATFNFVLRANNRIDVTVSYEDQQLAASNFHPFYQPRENVTHLELDLASENAVVYGVVARDLRMDKKSGDVDLDVKIRAKVRFEIGFLLRLRKFKVGCGTLTVPLSASKGFKRVLCDIDIDY</sequence>
<dbReference type="Pfam" id="PF03168">
    <property type="entry name" value="LEA_2"/>
    <property type="match status" value="1"/>
</dbReference>
<dbReference type="InterPro" id="IPR004864">
    <property type="entry name" value="LEA_2"/>
</dbReference>
<organism evidence="6 7">
    <name type="scientific">Buddleja alternifolia</name>
    <dbReference type="NCBI Taxonomy" id="168488"/>
    <lineage>
        <taxon>Eukaryota</taxon>
        <taxon>Viridiplantae</taxon>
        <taxon>Streptophyta</taxon>
        <taxon>Embryophyta</taxon>
        <taxon>Tracheophyta</taxon>
        <taxon>Spermatophyta</taxon>
        <taxon>Magnoliopsida</taxon>
        <taxon>eudicotyledons</taxon>
        <taxon>Gunneridae</taxon>
        <taxon>Pentapetalae</taxon>
        <taxon>asterids</taxon>
        <taxon>lamiids</taxon>
        <taxon>Lamiales</taxon>
        <taxon>Scrophulariaceae</taxon>
        <taxon>Buddlejeae</taxon>
        <taxon>Buddleja</taxon>
    </lineage>
</organism>
<comment type="caution">
    <text evidence="6">The sequence shown here is derived from an EMBL/GenBank/DDBJ whole genome shotgun (WGS) entry which is preliminary data.</text>
</comment>
<evidence type="ECO:0000259" key="5">
    <source>
        <dbReference type="Pfam" id="PF03168"/>
    </source>
</evidence>
<accession>A0AAV6Y7U0</accession>
<keyword evidence="7" id="KW-1185">Reference proteome</keyword>
<keyword evidence="4" id="KW-0472">Membrane</keyword>
<comment type="subcellular location">
    <subcellularLocation>
        <location evidence="1">Membrane</location>
        <topology evidence="1">Single-pass membrane protein</topology>
    </subcellularLocation>
</comment>
<evidence type="ECO:0000256" key="3">
    <source>
        <dbReference type="ARBA" id="ARBA00022989"/>
    </source>
</evidence>
<gene>
    <name evidence="6" type="ORF">BUALT_Bualt02G0035900</name>
</gene>
<evidence type="ECO:0000256" key="2">
    <source>
        <dbReference type="ARBA" id="ARBA00022692"/>
    </source>
</evidence>
<keyword evidence="3" id="KW-1133">Transmembrane helix</keyword>
<feature type="domain" description="Late embryogenesis abundant protein LEA-2 subgroup" evidence="5">
    <location>
        <begin position="60"/>
        <end position="136"/>
    </location>
</feature>
<dbReference type="PANTHER" id="PTHR31234">
    <property type="entry name" value="LATE EMBRYOGENESIS ABUNDANT (LEA) HYDROXYPROLINE-RICH GLYCOPROTEIN FAMILY"/>
    <property type="match status" value="1"/>
</dbReference>
<evidence type="ECO:0000313" key="6">
    <source>
        <dbReference type="EMBL" id="KAG8387578.1"/>
    </source>
</evidence>
<name>A0AAV6Y7U0_9LAMI</name>
<dbReference type="InterPro" id="IPR044839">
    <property type="entry name" value="NDR1-like"/>
</dbReference>
<evidence type="ECO:0000313" key="7">
    <source>
        <dbReference type="Proteomes" id="UP000826271"/>
    </source>
</evidence>
<dbReference type="PANTHER" id="PTHR31234:SF39">
    <property type="entry name" value="HARPIN-INDUCED PROTEIN 1 CONTAINING PROTEIN, EXPRESSED"/>
    <property type="match status" value="1"/>
</dbReference>
<dbReference type="Proteomes" id="UP000826271">
    <property type="component" value="Unassembled WGS sequence"/>
</dbReference>
<evidence type="ECO:0000256" key="1">
    <source>
        <dbReference type="ARBA" id="ARBA00004167"/>
    </source>
</evidence>
<evidence type="ECO:0000256" key="4">
    <source>
        <dbReference type="ARBA" id="ARBA00023136"/>
    </source>
</evidence>
<dbReference type="GO" id="GO:0005886">
    <property type="term" value="C:plasma membrane"/>
    <property type="evidence" value="ECO:0007669"/>
    <property type="project" value="TreeGrafter"/>
</dbReference>
<dbReference type="EMBL" id="WHWC01000002">
    <property type="protein sequence ID" value="KAG8387578.1"/>
    <property type="molecule type" value="Genomic_DNA"/>
</dbReference>
<dbReference type="GO" id="GO:0098542">
    <property type="term" value="P:defense response to other organism"/>
    <property type="evidence" value="ECO:0007669"/>
    <property type="project" value="InterPro"/>
</dbReference>
<proteinExistence type="predicted"/>
<reference evidence="6" key="1">
    <citation type="submission" date="2019-10" db="EMBL/GenBank/DDBJ databases">
        <authorList>
            <person name="Zhang R."/>
            <person name="Pan Y."/>
            <person name="Wang J."/>
            <person name="Ma R."/>
            <person name="Yu S."/>
        </authorList>
    </citation>
    <scope>NUCLEOTIDE SEQUENCE</scope>
    <source>
        <strain evidence="6">LA-IB0</strain>
        <tissue evidence="6">Leaf</tissue>
    </source>
</reference>